<evidence type="ECO:0000256" key="7">
    <source>
        <dbReference type="SAM" id="MobiDB-lite"/>
    </source>
</evidence>
<dbReference type="InterPro" id="IPR001138">
    <property type="entry name" value="Zn2Cys6_DnaBD"/>
</dbReference>
<dbReference type="InterPro" id="IPR007219">
    <property type="entry name" value="XnlR_reg_dom"/>
</dbReference>
<dbReference type="GO" id="GO:0008270">
    <property type="term" value="F:zinc ion binding"/>
    <property type="evidence" value="ECO:0007669"/>
    <property type="project" value="InterPro"/>
</dbReference>
<comment type="caution">
    <text evidence="9">The sequence shown here is derived from an EMBL/GenBank/DDBJ whole genome shotgun (WGS) entry which is preliminary data.</text>
</comment>
<evidence type="ECO:0000256" key="1">
    <source>
        <dbReference type="ARBA" id="ARBA00004123"/>
    </source>
</evidence>
<keyword evidence="10" id="KW-1185">Reference proteome</keyword>
<evidence type="ECO:0000313" key="10">
    <source>
        <dbReference type="Proteomes" id="UP000226192"/>
    </source>
</evidence>
<evidence type="ECO:0000256" key="2">
    <source>
        <dbReference type="ARBA" id="ARBA00022723"/>
    </source>
</evidence>
<evidence type="ECO:0000313" key="9">
    <source>
        <dbReference type="EMBL" id="PHH67405.1"/>
    </source>
</evidence>
<evidence type="ECO:0000256" key="4">
    <source>
        <dbReference type="ARBA" id="ARBA00023163"/>
    </source>
</evidence>
<dbReference type="CDD" id="cd00067">
    <property type="entry name" value="GAL4"/>
    <property type="match status" value="1"/>
</dbReference>
<dbReference type="PROSITE" id="PS00463">
    <property type="entry name" value="ZN2_CY6_FUNGAL_1"/>
    <property type="match status" value="1"/>
</dbReference>
<dbReference type="Pfam" id="PF04082">
    <property type="entry name" value="Fungal_trans"/>
    <property type="match status" value="1"/>
</dbReference>
<feature type="compositionally biased region" description="Polar residues" evidence="7">
    <location>
        <begin position="219"/>
        <end position="229"/>
    </location>
</feature>
<accession>A0A2C5YD13</accession>
<proteinExistence type="predicted"/>
<dbReference type="Proteomes" id="UP000226192">
    <property type="component" value="Unassembled WGS sequence"/>
</dbReference>
<gene>
    <name evidence="9" type="ORF">CDD81_14</name>
</gene>
<dbReference type="OrthoDB" id="5376052at2759"/>
<dbReference type="Pfam" id="PF00172">
    <property type="entry name" value="Zn_clus"/>
    <property type="match status" value="1"/>
</dbReference>
<evidence type="ECO:0000259" key="8">
    <source>
        <dbReference type="PROSITE" id="PS50048"/>
    </source>
</evidence>
<name>A0A2C5YD13_9HYPO</name>
<dbReference type="PROSITE" id="PS50048">
    <property type="entry name" value="ZN2_CY6_FUNGAL_2"/>
    <property type="match status" value="1"/>
</dbReference>
<keyword evidence="6" id="KW-0175">Coiled coil</keyword>
<feature type="compositionally biased region" description="Basic and acidic residues" evidence="7">
    <location>
        <begin position="21"/>
        <end position="39"/>
    </location>
</feature>
<dbReference type="GO" id="GO:0003677">
    <property type="term" value="F:DNA binding"/>
    <property type="evidence" value="ECO:0007669"/>
    <property type="project" value="InterPro"/>
</dbReference>
<dbReference type="PANTHER" id="PTHR47338:SF28">
    <property type="entry name" value="C6 TRANSCRIPTION FACTOR"/>
    <property type="match status" value="1"/>
</dbReference>
<dbReference type="Gene3D" id="4.10.240.10">
    <property type="entry name" value="Zn(2)-C6 fungal-type DNA-binding domain"/>
    <property type="match status" value="1"/>
</dbReference>
<dbReference type="InterPro" id="IPR050815">
    <property type="entry name" value="TF_fung"/>
</dbReference>
<dbReference type="GO" id="GO:0006351">
    <property type="term" value="P:DNA-templated transcription"/>
    <property type="evidence" value="ECO:0007669"/>
    <property type="project" value="InterPro"/>
</dbReference>
<feature type="region of interest" description="Disordered" evidence="7">
    <location>
        <begin position="169"/>
        <end position="233"/>
    </location>
</feature>
<dbReference type="GO" id="GO:0000981">
    <property type="term" value="F:DNA-binding transcription factor activity, RNA polymerase II-specific"/>
    <property type="evidence" value="ECO:0007669"/>
    <property type="project" value="InterPro"/>
</dbReference>
<keyword evidence="3" id="KW-0805">Transcription regulation</keyword>
<comment type="subcellular location">
    <subcellularLocation>
        <location evidence="1">Nucleus</location>
    </subcellularLocation>
</comment>
<evidence type="ECO:0000256" key="3">
    <source>
        <dbReference type="ARBA" id="ARBA00023015"/>
    </source>
</evidence>
<feature type="region of interest" description="Disordered" evidence="7">
    <location>
        <begin position="1"/>
        <end position="49"/>
    </location>
</feature>
<organism evidence="9 10">
    <name type="scientific">Ophiocordyceps australis</name>
    <dbReference type="NCBI Taxonomy" id="1399860"/>
    <lineage>
        <taxon>Eukaryota</taxon>
        <taxon>Fungi</taxon>
        <taxon>Dikarya</taxon>
        <taxon>Ascomycota</taxon>
        <taxon>Pezizomycotina</taxon>
        <taxon>Sordariomycetes</taxon>
        <taxon>Hypocreomycetidae</taxon>
        <taxon>Hypocreales</taxon>
        <taxon>Ophiocordycipitaceae</taxon>
        <taxon>Ophiocordyceps</taxon>
    </lineage>
</organism>
<dbReference type="InterPro" id="IPR036864">
    <property type="entry name" value="Zn2-C6_fun-type_DNA-bd_sf"/>
</dbReference>
<keyword evidence="4" id="KW-0804">Transcription</keyword>
<dbReference type="AlphaFoldDB" id="A0A2C5YD13"/>
<feature type="coiled-coil region" evidence="6">
    <location>
        <begin position="95"/>
        <end position="122"/>
    </location>
</feature>
<protein>
    <recommendedName>
        <fullName evidence="8">Zn(2)-C6 fungal-type domain-containing protein</fullName>
    </recommendedName>
</protein>
<dbReference type="CDD" id="cd12148">
    <property type="entry name" value="fungal_TF_MHR"/>
    <property type="match status" value="1"/>
</dbReference>
<feature type="compositionally biased region" description="Low complexity" evidence="7">
    <location>
        <begin position="204"/>
        <end position="217"/>
    </location>
</feature>
<sequence length="794" mass="88631">MYASADDKLHSPSAASTSARHQPEPESDFHSDDDHDDSVSRNGKRKRHVSVSCEICKQRKVKCDRGQPACGWCARNGAACEYKERKRPGLRAGFGKELQQRMDELEAKLNEHTEMLSQVNLASTLKAPNHTTPTRESQIVCRPMEPETTPGKTSPLHMRKRSSFASLSNLGDFSLPPPATHDNLKSPTYATDIPPALQLPPIRASAAEASQRSAPSSVVDASQAATSPLSAERDLPPHDLLRSLVDLYFKHVNSWCPILHRTSTLDMLWGSHPLREENRILLHAIVATSMRYSTDARLTEERRQHYYQSCKDKVLLYGLDNSSVRALQALVILALDLCGSSNGPPCWNIMALITRSVVQLGLAVESSSSSIAPKHGSIYTLRAMALTEARDFVEDESRRRLFWMVYVLDRYTTIATAFDFALPDKEIDRTLPCRDDLWLHNIKVETRWFQSQRGDIARRLDKPENLGAFSYYIEILGILSQIHAFLKQPVDISIPQDVAKWQRRFRELDQTLTQWKAALPEEIGDMDKALQPGSGKSISPTWVMLHATLYTTVVRLHSSAAYPTTRSQFFTSSRGAAKRCVEAVEKVTKLTESVVEAGLLSRLGPPFAFTVWVCARLLLVHGSSVKEDVAPRVLFLLGTLRKMAKYWPVAARYCGLLRRVLDEKTDLEQQGGSTPNSMRILSDMRRTAFDLDFLMSRQSRNAMPHVEGLSGVTATKEPAPKDFEWLDVFDFFNFPRAAWGGDSGEAGQEDGAANGRKASTSGWSVVFNGGNLDDEAASDWLFGIDDEIKGLGRE</sequence>
<feature type="domain" description="Zn(2)-C6 fungal-type" evidence="8">
    <location>
        <begin position="52"/>
        <end position="82"/>
    </location>
</feature>
<dbReference type="PRINTS" id="PR00755">
    <property type="entry name" value="AFLATOXINBRP"/>
</dbReference>
<dbReference type="SMART" id="SM00066">
    <property type="entry name" value="GAL4"/>
    <property type="match status" value="1"/>
</dbReference>
<dbReference type="EMBL" id="NJET01000001">
    <property type="protein sequence ID" value="PHH67405.1"/>
    <property type="molecule type" value="Genomic_DNA"/>
</dbReference>
<evidence type="ECO:0000256" key="6">
    <source>
        <dbReference type="SAM" id="Coils"/>
    </source>
</evidence>
<dbReference type="SUPFAM" id="SSF57701">
    <property type="entry name" value="Zn2/Cys6 DNA-binding domain"/>
    <property type="match status" value="1"/>
</dbReference>
<dbReference type="PANTHER" id="PTHR47338">
    <property type="entry name" value="ZN(II)2CYS6 TRANSCRIPTION FACTOR (EUROFUNG)-RELATED"/>
    <property type="match status" value="1"/>
</dbReference>
<feature type="compositionally biased region" description="Basic and acidic residues" evidence="7">
    <location>
        <begin position="1"/>
        <end position="10"/>
    </location>
</feature>
<keyword evidence="2" id="KW-0479">Metal-binding</keyword>
<keyword evidence="5" id="KW-0539">Nucleus</keyword>
<dbReference type="SMART" id="SM00906">
    <property type="entry name" value="Fungal_trans"/>
    <property type="match status" value="1"/>
</dbReference>
<dbReference type="GO" id="GO:0005634">
    <property type="term" value="C:nucleus"/>
    <property type="evidence" value="ECO:0007669"/>
    <property type="project" value="UniProtKB-SubCell"/>
</dbReference>
<evidence type="ECO:0000256" key="5">
    <source>
        <dbReference type="ARBA" id="ARBA00023242"/>
    </source>
</evidence>
<reference evidence="9 10" key="1">
    <citation type="submission" date="2017-06" db="EMBL/GenBank/DDBJ databases">
        <title>Ant-infecting Ophiocordyceps genomes reveal a high diversity of potential behavioral manipulation genes and a possible major role for enterotoxins.</title>
        <authorList>
            <person name="De Bekker C."/>
            <person name="Evans H.C."/>
            <person name="Brachmann A."/>
            <person name="Hughes D.P."/>
        </authorList>
    </citation>
    <scope>NUCLEOTIDE SEQUENCE [LARGE SCALE GENOMIC DNA]</scope>
    <source>
        <strain evidence="9 10">Map64</strain>
    </source>
</reference>